<dbReference type="AlphaFoldDB" id="A0A7W7B0I6"/>
<keyword evidence="5" id="KW-1185">Reference proteome</keyword>
<dbReference type="InterPro" id="IPR006171">
    <property type="entry name" value="TOPRIM_dom"/>
</dbReference>
<evidence type="ECO:0000259" key="3">
    <source>
        <dbReference type="Pfam" id="PF23639"/>
    </source>
</evidence>
<protein>
    <recommendedName>
        <fullName evidence="6">DNA primase</fullName>
    </recommendedName>
</protein>
<dbReference type="InterPro" id="IPR055570">
    <property type="entry name" value="DUF7146"/>
</dbReference>
<evidence type="ECO:0008006" key="6">
    <source>
        <dbReference type="Google" id="ProtNLM"/>
    </source>
</evidence>
<dbReference type="InterPro" id="IPR034154">
    <property type="entry name" value="TOPRIM_DnaG/twinkle"/>
</dbReference>
<feature type="region of interest" description="Disordered" evidence="1">
    <location>
        <begin position="101"/>
        <end position="122"/>
    </location>
</feature>
<sequence>MMPRDASELARRLARDAEAVCRHYLSKGRRQGRYWTVGDVRNTPGRSMYVRLSGPDSGPGAAGRWTDAASAEHGDLLDVIRESCGLGEFRAVAEEARRFLSLPRAEPTPTPRPSAPQGSPEAARRLWAMAKPLAGTLAEAYLRTRGIEQAHHAGALRFHPRCYYRPDEHAPTETWPAMIASVTDLSGHLTGAHRTWLDPGGFTEATLGKAPIDTPRRAMGDLLGHAVRFGAASDVLAAGEGIETMLSLRCVLPTLPMVAALSAAHLSGILFPDTLRRLYIARDDDPAGDGAMATLIERAQEAGIEPIVISPRLGDFNEDLRLLGVDALRAIGRVQIAAQDVARFMELAA</sequence>
<dbReference type="Pfam" id="PF13362">
    <property type="entry name" value="Toprim_3"/>
    <property type="match status" value="1"/>
</dbReference>
<dbReference type="EMBL" id="JACHNZ010000002">
    <property type="protein sequence ID" value="MBB4630752.1"/>
    <property type="molecule type" value="Genomic_DNA"/>
</dbReference>
<dbReference type="Proteomes" id="UP000566324">
    <property type="component" value="Unassembled WGS sequence"/>
</dbReference>
<evidence type="ECO:0000313" key="4">
    <source>
        <dbReference type="EMBL" id="MBB4630752.1"/>
    </source>
</evidence>
<accession>A0A7W7B0I6</accession>
<evidence type="ECO:0000256" key="1">
    <source>
        <dbReference type="SAM" id="MobiDB-lite"/>
    </source>
</evidence>
<dbReference type="Pfam" id="PF23639">
    <property type="entry name" value="DUF7146"/>
    <property type="match status" value="1"/>
</dbReference>
<evidence type="ECO:0000313" key="5">
    <source>
        <dbReference type="Proteomes" id="UP000566324"/>
    </source>
</evidence>
<gene>
    <name evidence="4" type="ORF">GGQ98_000355</name>
</gene>
<reference evidence="4 5" key="1">
    <citation type="submission" date="2020-08" db="EMBL/GenBank/DDBJ databases">
        <title>Genomic Encyclopedia of Type Strains, Phase IV (KMG-IV): sequencing the most valuable type-strain genomes for metagenomic binning, comparative biology and taxonomic classification.</title>
        <authorList>
            <person name="Goeker M."/>
        </authorList>
    </citation>
    <scope>NUCLEOTIDE SEQUENCE [LARGE SCALE GENOMIC DNA]</scope>
    <source>
        <strain evidence="4 5">DSM 17328</strain>
    </source>
</reference>
<name>A0A7W7B0I6_9SPHN</name>
<dbReference type="CDD" id="cd01029">
    <property type="entry name" value="TOPRIM_primases"/>
    <property type="match status" value="1"/>
</dbReference>
<organism evidence="4 5">
    <name type="scientific">Sphingosinicella soli</name>
    <dbReference type="NCBI Taxonomy" id="333708"/>
    <lineage>
        <taxon>Bacteria</taxon>
        <taxon>Pseudomonadati</taxon>
        <taxon>Pseudomonadota</taxon>
        <taxon>Alphaproteobacteria</taxon>
        <taxon>Sphingomonadales</taxon>
        <taxon>Sphingosinicellaceae</taxon>
        <taxon>Sphingosinicella</taxon>
    </lineage>
</organism>
<evidence type="ECO:0000259" key="2">
    <source>
        <dbReference type="Pfam" id="PF13362"/>
    </source>
</evidence>
<comment type="caution">
    <text evidence="4">The sequence shown here is derived from an EMBL/GenBank/DDBJ whole genome shotgun (WGS) entry which is preliminary data.</text>
</comment>
<feature type="domain" description="DUF7146" evidence="3">
    <location>
        <begin position="118"/>
        <end position="229"/>
    </location>
</feature>
<proteinExistence type="predicted"/>
<feature type="domain" description="Toprim" evidence="2">
    <location>
        <begin position="236"/>
        <end position="324"/>
    </location>
</feature>